<keyword evidence="1" id="KW-0175">Coiled coil</keyword>
<feature type="coiled-coil region" evidence="1">
    <location>
        <begin position="58"/>
        <end position="127"/>
    </location>
</feature>
<dbReference type="AlphaFoldDB" id="A0ABC8KQM0"/>
<sequence length="316" mass="36239">MKSWLCERAKAGKFDTKGKIEQMTDIIRRLRVCVKWFQQVDETHLQEKETLRSSLESAEKIFSDKEELQATIAEMKEKIVSLQEKFSKEELSKLDAIENHKREKECRAAAEKLGDSLRGELDKAKEEIMAGKHKEMPMKDINTRLQEYSTGSQQYNSKLQTGLEAVREAQTRAEKEKSSILENLTTLRSHSKSLQDQLASSQESLLTEVKNLRSELQQVGDDRDRHVAQSQKLADGILKYKESVGKSSRELDILIGKSGSLEETCSLQKERMKMLEQELTFAKEKLKMVDASMSLTMTEFGEQQIDIAKRSTKWKA</sequence>
<evidence type="ECO:0000256" key="1">
    <source>
        <dbReference type="SAM" id="Coils"/>
    </source>
</evidence>
<organism evidence="2 3">
    <name type="scientific">Eruca vesicaria subsp. sativa</name>
    <name type="common">Garden rocket</name>
    <name type="synonym">Eruca sativa</name>
    <dbReference type="NCBI Taxonomy" id="29727"/>
    <lineage>
        <taxon>Eukaryota</taxon>
        <taxon>Viridiplantae</taxon>
        <taxon>Streptophyta</taxon>
        <taxon>Embryophyta</taxon>
        <taxon>Tracheophyta</taxon>
        <taxon>Spermatophyta</taxon>
        <taxon>Magnoliopsida</taxon>
        <taxon>eudicotyledons</taxon>
        <taxon>Gunneridae</taxon>
        <taxon>Pentapetalae</taxon>
        <taxon>rosids</taxon>
        <taxon>malvids</taxon>
        <taxon>Brassicales</taxon>
        <taxon>Brassicaceae</taxon>
        <taxon>Brassiceae</taxon>
        <taxon>Eruca</taxon>
    </lineage>
</organism>
<accession>A0ABC8KQM0</accession>
<protein>
    <submittedName>
        <fullName evidence="2">Uncharacterized protein</fullName>
    </submittedName>
</protein>
<dbReference type="EMBL" id="CAKOAT010271821">
    <property type="protein sequence ID" value="CAH8359736.1"/>
    <property type="molecule type" value="Genomic_DNA"/>
</dbReference>
<name>A0ABC8KQM0_ERUVS</name>
<keyword evidence="3" id="KW-1185">Reference proteome</keyword>
<feature type="coiled-coil region" evidence="1">
    <location>
        <begin position="265"/>
        <end position="292"/>
    </location>
</feature>
<comment type="caution">
    <text evidence="2">The sequence shown here is derived from an EMBL/GenBank/DDBJ whole genome shotgun (WGS) entry which is preliminary data.</text>
</comment>
<evidence type="ECO:0000313" key="3">
    <source>
        <dbReference type="Proteomes" id="UP001642260"/>
    </source>
</evidence>
<gene>
    <name evidence="2" type="ORF">ERUC_LOCUS25492</name>
</gene>
<dbReference type="Proteomes" id="UP001642260">
    <property type="component" value="Unassembled WGS sequence"/>
</dbReference>
<proteinExistence type="predicted"/>
<evidence type="ECO:0000313" key="2">
    <source>
        <dbReference type="EMBL" id="CAH8359736.1"/>
    </source>
</evidence>
<reference evidence="2 3" key="1">
    <citation type="submission" date="2022-03" db="EMBL/GenBank/DDBJ databases">
        <authorList>
            <person name="Macdonald S."/>
            <person name="Ahmed S."/>
            <person name="Newling K."/>
        </authorList>
    </citation>
    <scope>NUCLEOTIDE SEQUENCE [LARGE SCALE GENOMIC DNA]</scope>
</reference>